<keyword evidence="2" id="KW-0732">Signal</keyword>
<accession>A0AA45L3H4</accession>
<sequence length="173" mass="17899">MKLLHTLPTLLLVVLAGCTSTEAGTASPEEAQKSSDKTGSAPTTSSAQDLAKIDPCDLLTGVSGTVPVQEVEKVGSDSCRTRVGRDNALRINIRTDLGLKDYVLGQGAEPSDTTVGAHKGKIVRKTLTDLDCVVVIGVGENARVDVFVAADVSLDEGCALATEVATAIEPKLP</sequence>
<dbReference type="AlphaFoldDB" id="A0AA45L3H4"/>
<feature type="signal peptide" evidence="2">
    <location>
        <begin position="1"/>
        <end position="23"/>
    </location>
</feature>
<evidence type="ECO:0000256" key="2">
    <source>
        <dbReference type="SAM" id="SignalP"/>
    </source>
</evidence>
<feature type="chain" id="PRO_5041228837" evidence="2">
    <location>
        <begin position="24"/>
        <end position="173"/>
    </location>
</feature>
<feature type="compositionally biased region" description="Polar residues" evidence="1">
    <location>
        <begin position="37"/>
        <end position="47"/>
    </location>
</feature>
<evidence type="ECO:0000256" key="1">
    <source>
        <dbReference type="SAM" id="MobiDB-lite"/>
    </source>
</evidence>
<proteinExistence type="predicted"/>
<name>A0AA45L3H4_9PSEU</name>
<reference evidence="3" key="1">
    <citation type="submission" date="2021-04" db="EMBL/GenBank/DDBJ databases">
        <title>Genomic sequence of Actinosynnema pretiosum subsp. pretiosum ATCC 31280 (C-14919).</title>
        <authorList>
            <person name="Bai L."/>
            <person name="Wang X."/>
            <person name="Xiao Y."/>
        </authorList>
    </citation>
    <scope>NUCLEOTIDE SEQUENCE</scope>
    <source>
        <strain evidence="3">ATCC 31280</strain>
    </source>
</reference>
<organism evidence="3 4">
    <name type="scientific">Actinosynnema pretiosum subsp. pretiosum</name>
    <dbReference type="NCBI Taxonomy" id="103721"/>
    <lineage>
        <taxon>Bacteria</taxon>
        <taxon>Bacillati</taxon>
        <taxon>Actinomycetota</taxon>
        <taxon>Actinomycetes</taxon>
        <taxon>Pseudonocardiales</taxon>
        <taxon>Pseudonocardiaceae</taxon>
        <taxon>Actinosynnema</taxon>
    </lineage>
</organism>
<dbReference type="InterPro" id="IPR024520">
    <property type="entry name" value="DUF3558"/>
</dbReference>
<dbReference type="Proteomes" id="UP000677152">
    <property type="component" value="Chromosome"/>
</dbReference>
<dbReference type="PROSITE" id="PS51257">
    <property type="entry name" value="PROKAR_LIPOPROTEIN"/>
    <property type="match status" value="1"/>
</dbReference>
<evidence type="ECO:0000313" key="4">
    <source>
        <dbReference type="Proteomes" id="UP000677152"/>
    </source>
</evidence>
<evidence type="ECO:0000313" key="3">
    <source>
        <dbReference type="EMBL" id="QUF02744.1"/>
    </source>
</evidence>
<protein>
    <submittedName>
        <fullName evidence="3">DUF3558 domain-containing protein</fullName>
    </submittedName>
</protein>
<dbReference type="EMBL" id="CP073249">
    <property type="protein sequence ID" value="QUF02744.1"/>
    <property type="molecule type" value="Genomic_DNA"/>
</dbReference>
<gene>
    <name evidence="3" type="ORF">KCV87_25275</name>
</gene>
<dbReference type="Pfam" id="PF12079">
    <property type="entry name" value="DUF3558"/>
    <property type="match status" value="1"/>
</dbReference>
<feature type="region of interest" description="Disordered" evidence="1">
    <location>
        <begin position="23"/>
        <end position="47"/>
    </location>
</feature>